<dbReference type="EMBL" id="CP017704">
    <property type="protein sequence ID" value="ASS93314.1"/>
    <property type="molecule type" value="Genomic_DNA"/>
</dbReference>
<comment type="similarity">
    <text evidence="1">Belongs to the UPF0749 family.</text>
</comment>
<evidence type="ECO:0000256" key="2">
    <source>
        <dbReference type="SAM" id="Coils"/>
    </source>
</evidence>
<dbReference type="PANTHER" id="PTHR37313">
    <property type="entry name" value="UPF0749 PROTEIN RV1825"/>
    <property type="match status" value="1"/>
</dbReference>
<name>A0A223EDJ1_9BACI</name>
<dbReference type="Gene3D" id="3.30.70.1880">
    <property type="entry name" value="Protein of unknown function DUF881"/>
    <property type="match status" value="1"/>
</dbReference>
<organism evidence="3 4">
    <name type="scientific">Peribacillus simplex NBRC 15720 = DSM 1321</name>
    <dbReference type="NCBI Taxonomy" id="1349754"/>
    <lineage>
        <taxon>Bacteria</taxon>
        <taxon>Bacillati</taxon>
        <taxon>Bacillota</taxon>
        <taxon>Bacilli</taxon>
        <taxon>Bacillales</taxon>
        <taxon>Bacillaceae</taxon>
        <taxon>Peribacillus</taxon>
    </lineage>
</organism>
<proteinExistence type="inferred from homology"/>
<protein>
    <recommendedName>
        <fullName evidence="5">DUF881 domain-containing protein</fullName>
    </recommendedName>
</protein>
<evidence type="ECO:0000313" key="4">
    <source>
        <dbReference type="Proteomes" id="UP000214618"/>
    </source>
</evidence>
<accession>A0A223EDJ1</accession>
<feature type="coiled-coil region" evidence="2">
    <location>
        <begin position="54"/>
        <end position="95"/>
    </location>
</feature>
<gene>
    <name evidence="3" type="ORF">BS1321_04635</name>
</gene>
<keyword evidence="2" id="KW-0175">Coiled coil</keyword>
<dbReference type="PANTHER" id="PTHR37313:SF2">
    <property type="entry name" value="UPF0749 PROTEIN YLXX"/>
    <property type="match status" value="1"/>
</dbReference>
<sequence length="240" mass="27052">MKTLNKRKTLMRKINGKQVVLPLVCVVLGFMIAFSYNLTKEGEGAGKDKAWDQEYELRQQLIEQEKQNRELQKELLQKQENVSQIEKDLAQEKQLFFNLAKDTEKYRMFLGKVKVKGSGLQVTLEDGTDMDSEDNVNNYLVHEQHVFKVVNELYISGAEAVAINGQRLNHDSYIICNGPVITIDGHQHPAPFIISAIGDPDVLGASLDLPGGIKEQLVNENIIFTVEKQKNIIFDPIIGG</sequence>
<reference evidence="3 4" key="1">
    <citation type="submission" date="2016-10" db="EMBL/GenBank/DDBJ databases">
        <title>The whole genome sequencing and assembly of Bacillus simplex DSM 1321 strain.</title>
        <authorList>
            <person name="Park M.-K."/>
            <person name="Lee Y.-J."/>
            <person name="Yi H."/>
            <person name="Bahn Y.-S."/>
            <person name="Kim J.F."/>
            <person name="Lee D.-W."/>
        </authorList>
    </citation>
    <scope>NUCLEOTIDE SEQUENCE [LARGE SCALE GENOMIC DNA]</scope>
    <source>
        <strain evidence="3 4">DSM 1321</strain>
    </source>
</reference>
<dbReference type="Proteomes" id="UP000214618">
    <property type="component" value="Chromosome"/>
</dbReference>
<dbReference type="Pfam" id="PF05949">
    <property type="entry name" value="DUF881"/>
    <property type="match status" value="1"/>
</dbReference>
<evidence type="ECO:0008006" key="5">
    <source>
        <dbReference type="Google" id="ProtNLM"/>
    </source>
</evidence>
<dbReference type="AlphaFoldDB" id="A0A223EDJ1"/>
<evidence type="ECO:0000313" key="3">
    <source>
        <dbReference type="EMBL" id="ASS93314.1"/>
    </source>
</evidence>
<evidence type="ECO:0000256" key="1">
    <source>
        <dbReference type="ARBA" id="ARBA00009108"/>
    </source>
</evidence>
<dbReference type="InterPro" id="IPR010273">
    <property type="entry name" value="DUF881"/>
</dbReference>